<dbReference type="AlphaFoldDB" id="A0A0T9U4B2"/>
<protein>
    <submittedName>
        <fullName evidence="1">Secretion system apparatus protein B</fullName>
    </submittedName>
</protein>
<gene>
    <name evidence="1" type="primary">spiC</name>
    <name evidence="1" type="ORF">ERS137965_02312</name>
    <name evidence="2" type="ORF">ERS137966_03807</name>
</gene>
<sequence length="131" mass="14666">MLNKLKKIPLLGDVHISSADGTVLMKTEGRAARGYLCTHSFVLAIFIDTLENFPQEAVRYITLLLAGCPGIHDYSLQLSSEGGGLCCYYDKNMTAEIMAAEIEKHLALTRYLASRLSCYQRYDRRGNDEVK</sequence>
<evidence type="ECO:0000313" key="1">
    <source>
        <dbReference type="EMBL" id="CNL19066.1"/>
    </source>
</evidence>
<dbReference type="RefSeq" id="WP_049596127.1">
    <property type="nucleotide sequence ID" value="NZ_CABHPY010000098.1"/>
</dbReference>
<dbReference type="Proteomes" id="UP000041595">
    <property type="component" value="Unassembled WGS sequence"/>
</dbReference>
<dbReference type="OrthoDB" id="6627337at2"/>
<name>A0A0T9U4B2_YERAL</name>
<reference evidence="1 4" key="2">
    <citation type="submission" date="2015-03" db="EMBL/GenBank/DDBJ databases">
        <authorList>
            <person name="Murphy D."/>
        </authorList>
    </citation>
    <scope>NUCLEOTIDE SEQUENCE [LARGE SCALE GENOMIC DNA]</scope>
    <source>
        <strain evidence="1 4">IP06005</strain>
    </source>
</reference>
<accession>A0A0T9U4B2</accession>
<reference evidence="2 3" key="1">
    <citation type="submission" date="2015-03" db="EMBL/GenBank/DDBJ databases">
        <authorList>
            <consortium name="Pathogen Informatics"/>
            <person name="Murphy D."/>
        </authorList>
    </citation>
    <scope>NUCLEOTIDE SEQUENCE [LARGE SCALE GENOMIC DNA]</scope>
    <source>
        <strain evidence="2 3">IP08791</strain>
    </source>
</reference>
<dbReference type="EMBL" id="CQEJ01000012">
    <property type="protein sequence ID" value="CNL19066.1"/>
    <property type="molecule type" value="Genomic_DNA"/>
</dbReference>
<dbReference type="EMBL" id="CQEH01000025">
    <property type="protein sequence ID" value="CNL65312.1"/>
    <property type="molecule type" value="Genomic_DNA"/>
</dbReference>
<organism evidence="1 4">
    <name type="scientific">Yersinia aldovae</name>
    <dbReference type="NCBI Taxonomy" id="29483"/>
    <lineage>
        <taxon>Bacteria</taxon>
        <taxon>Pseudomonadati</taxon>
        <taxon>Pseudomonadota</taxon>
        <taxon>Gammaproteobacteria</taxon>
        <taxon>Enterobacterales</taxon>
        <taxon>Yersiniaceae</taxon>
        <taxon>Yersinia</taxon>
    </lineage>
</organism>
<evidence type="ECO:0000313" key="4">
    <source>
        <dbReference type="Proteomes" id="UP000041595"/>
    </source>
</evidence>
<dbReference type="STRING" id="1453495.AT01_1133"/>
<dbReference type="Proteomes" id="UP000038647">
    <property type="component" value="Unassembled WGS sequence"/>
</dbReference>
<keyword evidence="3" id="KW-1185">Reference proteome</keyword>
<evidence type="ECO:0000313" key="3">
    <source>
        <dbReference type="Proteomes" id="UP000038647"/>
    </source>
</evidence>
<proteinExistence type="predicted"/>
<evidence type="ECO:0000313" key="2">
    <source>
        <dbReference type="EMBL" id="CNL65312.1"/>
    </source>
</evidence>